<evidence type="ECO:0000313" key="3">
    <source>
        <dbReference type="Proteomes" id="UP000000560"/>
    </source>
</evidence>
<reference evidence="3" key="1">
    <citation type="journal article" date="2005" name="Nature">
        <title>Sequencing of Aspergillus nidulans and comparative analysis with A. fumigatus and A. oryzae.</title>
        <authorList>
            <person name="Galagan J.E."/>
            <person name="Calvo S.E."/>
            <person name="Cuomo C."/>
            <person name="Ma L.J."/>
            <person name="Wortman J.R."/>
            <person name="Batzoglou S."/>
            <person name="Lee S.I."/>
            <person name="Basturkmen M."/>
            <person name="Spevak C.C."/>
            <person name="Clutterbuck J."/>
            <person name="Kapitonov V."/>
            <person name="Jurka J."/>
            <person name="Scazzocchio C."/>
            <person name="Farman M."/>
            <person name="Butler J."/>
            <person name="Purcell S."/>
            <person name="Harris S."/>
            <person name="Braus G.H."/>
            <person name="Draht O."/>
            <person name="Busch S."/>
            <person name="D'Enfert C."/>
            <person name="Bouchier C."/>
            <person name="Goldman G.H."/>
            <person name="Bell-Pedersen D."/>
            <person name="Griffiths-Jones S."/>
            <person name="Doonan J.H."/>
            <person name="Yu J."/>
            <person name="Vienken K."/>
            <person name="Pain A."/>
            <person name="Freitag M."/>
            <person name="Selker E.U."/>
            <person name="Archer D.B."/>
            <person name="Penalva M.A."/>
            <person name="Oakley B.R."/>
            <person name="Momany M."/>
            <person name="Tanaka T."/>
            <person name="Kumagai T."/>
            <person name="Asai K."/>
            <person name="Machida M."/>
            <person name="Nierman W.C."/>
            <person name="Denning D.W."/>
            <person name="Caddick M."/>
            <person name="Hynes M."/>
            <person name="Paoletti M."/>
            <person name="Fischer R."/>
            <person name="Miller B."/>
            <person name="Dyer P."/>
            <person name="Sachs M.S."/>
            <person name="Osmani S.A."/>
            <person name="Birren B.W."/>
        </authorList>
    </citation>
    <scope>NUCLEOTIDE SEQUENCE [LARGE SCALE GENOMIC DNA]</scope>
    <source>
        <strain evidence="3">FGSC A4 / ATCC 38163 / CBS 112.46 / NRRL 194 / M139</strain>
    </source>
</reference>
<evidence type="ECO:0000313" key="2">
    <source>
        <dbReference type="EMBL" id="CBF75870.1"/>
    </source>
</evidence>
<gene>
    <name evidence="2" type="ORF">ANIA_03568</name>
</gene>
<dbReference type="HOGENOM" id="CLU_1337501_0_0_1"/>
<keyword evidence="1" id="KW-0472">Membrane</keyword>
<name>Q5B7B2_EMENI</name>
<dbReference type="AlphaFoldDB" id="Q5B7B2"/>
<dbReference type="VEuPathDB" id="FungiDB:AN3568"/>
<accession>Q5B7B2</accession>
<sequence>MLIQTVALYLARFIASLAVITGPFWFVNHNLAFQIFGLPKTIASQQMAAFGPAIGGRNMSLGTLIILASYYLTYQQTGLALALIATGSGWSDSEGRQKVEGGKRGAERILLLQKPSLESGYLAGWQNILNNCHSKGQTPLACTAGARVQPLRHGLIPARMMQTKGSRDTSCGCLGRVRASERIMGFSLWYPHLDPGLNSSWRVAT</sequence>
<dbReference type="RefSeq" id="XP_661172.1">
    <property type="nucleotide sequence ID" value="XM_656080.1"/>
</dbReference>
<proteinExistence type="predicted"/>
<dbReference type="Pfam" id="PF14087">
    <property type="entry name" value="DUF4267"/>
    <property type="match status" value="1"/>
</dbReference>
<organism evidence="2 3">
    <name type="scientific">Emericella nidulans (strain FGSC A4 / ATCC 38163 / CBS 112.46 / NRRL 194 / M139)</name>
    <name type="common">Aspergillus nidulans</name>
    <dbReference type="NCBI Taxonomy" id="227321"/>
    <lineage>
        <taxon>Eukaryota</taxon>
        <taxon>Fungi</taxon>
        <taxon>Dikarya</taxon>
        <taxon>Ascomycota</taxon>
        <taxon>Pezizomycotina</taxon>
        <taxon>Eurotiomycetes</taxon>
        <taxon>Eurotiomycetidae</taxon>
        <taxon>Eurotiales</taxon>
        <taxon>Aspergillaceae</taxon>
        <taxon>Aspergillus</taxon>
        <taxon>Aspergillus subgen. Nidulantes</taxon>
    </lineage>
</organism>
<dbReference type="EMBL" id="BN001302">
    <property type="protein sequence ID" value="CBF75870.1"/>
    <property type="molecule type" value="Genomic_DNA"/>
</dbReference>
<reference evidence="3" key="2">
    <citation type="journal article" date="2009" name="Fungal Genet. Biol.">
        <title>The 2008 update of the Aspergillus nidulans genome annotation: a community effort.</title>
        <authorList>
            <person name="Wortman J.R."/>
            <person name="Gilsenan J.M."/>
            <person name="Joardar V."/>
            <person name="Deegan J."/>
            <person name="Clutterbuck J."/>
            <person name="Andersen M.R."/>
            <person name="Archer D."/>
            <person name="Bencina M."/>
            <person name="Braus G."/>
            <person name="Coutinho P."/>
            <person name="von Dohren H."/>
            <person name="Doonan J."/>
            <person name="Driessen A.J."/>
            <person name="Durek P."/>
            <person name="Espeso E."/>
            <person name="Fekete E."/>
            <person name="Flipphi M."/>
            <person name="Estrada C.G."/>
            <person name="Geysens S."/>
            <person name="Goldman G."/>
            <person name="de Groot P.W."/>
            <person name="Hansen K."/>
            <person name="Harris S.D."/>
            <person name="Heinekamp T."/>
            <person name="Helmstaedt K."/>
            <person name="Henrissat B."/>
            <person name="Hofmann G."/>
            <person name="Homan T."/>
            <person name="Horio T."/>
            <person name="Horiuchi H."/>
            <person name="James S."/>
            <person name="Jones M."/>
            <person name="Karaffa L."/>
            <person name="Karanyi Z."/>
            <person name="Kato M."/>
            <person name="Keller N."/>
            <person name="Kelly D.E."/>
            <person name="Kiel J.A."/>
            <person name="Kim J.M."/>
            <person name="van der Klei I.J."/>
            <person name="Klis F.M."/>
            <person name="Kovalchuk A."/>
            <person name="Krasevec N."/>
            <person name="Kubicek C.P."/>
            <person name="Liu B."/>
            <person name="Maccabe A."/>
            <person name="Meyer V."/>
            <person name="Mirabito P."/>
            <person name="Miskei M."/>
            <person name="Mos M."/>
            <person name="Mullins J."/>
            <person name="Nelson D.R."/>
            <person name="Nielsen J."/>
            <person name="Oakley B.R."/>
            <person name="Osmani S.A."/>
            <person name="Pakula T."/>
            <person name="Paszewski A."/>
            <person name="Paulsen I."/>
            <person name="Pilsyk S."/>
            <person name="Pocsi I."/>
            <person name="Punt P.J."/>
            <person name="Ram A.F."/>
            <person name="Ren Q."/>
            <person name="Robellet X."/>
            <person name="Robson G."/>
            <person name="Seiboth B."/>
            <person name="van Solingen P."/>
            <person name="Specht T."/>
            <person name="Sun J."/>
            <person name="Taheri-Talesh N."/>
            <person name="Takeshita N."/>
            <person name="Ussery D."/>
            <person name="vanKuyk P.A."/>
            <person name="Visser H."/>
            <person name="van de Vondervoort P.J."/>
            <person name="de Vries R.P."/>
            <person name="Walton J."/>
            <person name="Xiang X."/>
            <person name="Xiong Y."/>
            <person name="Zeng A.P."/>
            <person name="Brandt B.W."/>
            <person name="Cornell M.J."/>
            <person name="van den Hondel C.A."/>
            <person name="Visser J."/>
            <person name="Oliver S.G."/>
            <person name="Turner G."/>
        </authorList>
    </citation>
    <scope>GENOME REANNOTATION</scope>
    <source>
        <strain evidence="3">FGSC A4 / ATCC 38163 / CBS 112.46 / NRRL 194 / M139</strain>
    </source>
</reference>
<dbReference type="InterPro" id="IPR025363">
    <property type="entry name" value="DUF4267"/>
</dbReference>
<keyword evidence="3" id="KW-1185">Reference proteome</keyword>
<dbReference type="GeneID" id="2872990"/>
<keyword evidence="1" id="KW-0812">Transmembrane</keyword>
<dbReference type="Proteomes" id="UP000000560">
    <property type="component" value="Chromosome II"/>
</dbReference>
<feature type="transmembrane region" description="Helical" evidence="1">
    <location>
        <begin position="6"/>
        <end position="27"/>
    </location>
</feature>
<dbReference type="OrthoDB" id="4433760at2759"/>
<evidence type="ECO:0000256" key="1">
    <source>
        <dbReference type="SAM" id="Phobius"/>
    </source>
</evidence>
<protein>
    <submittedName>
        <fullName evidence="2">Uncharacterized protein</fullName>
    </submittedName>
</protein>
<dbReference type="KEGG" id="ani:ANIA_03568"/>
<keyword evidence="1" id="KW-1133">Transmembrane helix</keyword>
<accession>C8V4G3</accession>
<dbReference type="InParanoid" id="Q5B7B2"/>